<keyword evidence="3" id="KW-0418">Kinase</keyword>
<evidence type="ECO:0000256" key="1">
    <source>
        <dbReference type="SAM" id="Coils"/>
    </source>
</evidence>
<feature type="chain" id="PRO_5007542422" evidence="2">
    <location>
        <begin position="33"/>
        <end position="278"/>
    </location>
</feature>
<dbReference type="AlphaFoldDB" id="A0A147BIB3"/>
<organism evidence="3">
    <name type="scientific">Ixodes ricinus</name>
    <name type="common">Common tick</name>
    <name type="synonym">Acarus ricinus</name>
    <dbReference type="NCBI Taxonomy" id="34613"/>
    <lineage>
        <taxon>Eukaryota</taxon>
        <taxon>Metazoa</taxon>
        <taxon>Ecdysozoa</taxon>
        <taxon>Arthropoda</taxon>
        <taxon>Chelicerata</taxon>
        <taxon>Arachnida</taxon>
        <taxon>Acari</taxon>
        <taxon>Parasitiformes</taxon>
        <taxon>Ixodida</taxon>
        <taxon>Ixodoidea</taxon>
        <taxon>Ixodidae</taxon>
        <taxon>Ixodinae</taxon>
        <taxon>Ixodes</taxon>
    </lineage>
</organism>
<dbReference type="EMBL" id="GEGO01004903">
    <property type="protein sequence ID" value="JAR90501.1"/>
    <property type="molecule type" value="Transcribed_RNA"/>
</dbReference>
<sequence>LVLASPRSLIVTCSECWAVLLLLLQLSRDVELNPGPTDAMLRKSLDNQQTMSVALHNIQSKQVLLENSLGAVQTRLSLIETNFESLNKNKERIDENETQIRNLLNHVVNLDGKIDYLENASRRNNIVIYGLHEDEKEDPRKLEQTVTEGIFSAKLQVEVKTIERIHRIGKKLGNRPRPVILRINDFNEKMQVLRNCFKLKGSVISISEDFSHNVSTIHKNLWQSAAVNKANRDKVTLIFDKLKINNDLYSWDPVKCERVKCGLKQDNTPYRPVPPEQD</sequence>
<protein>
    <submittedName>
        <fullName evidence="3">Putative myosin light chain kinase</fullName>
    </submittedName>
</protein>
<evidence type="ECO:0000313" key="3">
    <source>
        <dbReference type="EMBL" id="JAR90501.1"/>
    </source>
</evidence>
<keyword evidence="2" id="KW-0732">Signal</keyword>
<dbReference type="SUPFAM" id="SSF57997">
    <property type="entry name" value="Tropomyosin"/>
    <property type="match status" value="1"/>
</dbReference>
<proteinExistence type="predicted"/>
<keyword evidence="3" id="KW-0808">Transferase</keyword>
<reference evidence="3" key="1">
    <citation type="journal article" date="2018" name="PLoS Negl. Trop. Dis.">
        <title>Sialome diversity of ticks revealed by RNAseq of single tick salivary glands.</title>
        <authorList>
            <person name="Perner J."/>
            <person name="Kropackova S."/>
            <person name="Kopacek P."/>
            <person name="Ribeiro J.M."/>
        </authorList>
    </citation>
    <scope>NUCLEOTIDE SEQUENCE</scope>
    <source>
        <strain evidence="3">Siblings of single egg batch collected in Ceske Budejovice</strain>
        <tissue evidence="3">Salivary glands</tissue>
    </source>
</reference>
<dbReference type="Gene3D" id="3.30.70.1820">
    <property type="entry name" value="L1 transposable element, RRM domain"/>
    <property type="match status" value="1"/>
</dbReference>
<evidence type="ECO:0000256" key="2">
    <source>
        <dbReference type="SAM" id="SignalP"/>
    </source>
</evidence>
<keyword evidence="1" id="KW-0175">Coiled coil</keyword>
<accession>A0A147BIB3</accession>
<dbReference type="InterPro" id="IPR004244">
    <property type="entry name" value="Transposase_22"/>
</dbReference>
<feature type="non-terminal residue" evidence="3">
    <location>
        <position position="1"/>
    </location>
</feature>
<name>A0A147BIB3_IXORI</name>
<dbReference type="GO" id="GO:0016301">
    <property type="term" value="F:kinase activity"/>
    <property type="evidence" value="ECO:0007669"/>
    <property type="project" value="UniProtKB-KW"/>
</dbReference>
<dbReference type="PANTHER" id="PTHR11505">
    <property type="entry name" value="L1 TRANSPOSABLE ELEMENT-RELATED"/>
    <property type="match status" value="1"/>
</dbReference>
<feature type="coiled-coil region" evidence="1">
    <location>
        <begin position="76"/>
        <end position="106"/>
    </location>
</feature>
<feature type="signal peptide" evidence="2">
    <location>
        <begin position="1"/>
        <end position="32"/>
    </location>
</feature>